<keyword evidence="8" id="KW-1185">Reference proteome</keyword>
<gene>
    <name evidence="7" type="ORF">POM88_029384</name>
</gene>
<sequence>MIFTVFGFGVNVVSVILVGALGITKRKARGIIRINPGETIPFHVLPLIGALVACIDIGFLLRTTLNGYPVMYHEWLLRLSQLLVWVTIILVSKCKYWFVVFSDWLLCVWWIVKAFCWVPHLQAIFSSSENWYMSFHPFTSEEYNALVHNAVICLKESLRLLLDVMFGILIIHIKMKRASLKSSLAEDLLLSHEKDIEKGHQLDHEKAHSIWQLMSFQAISSVLERGAGKQLDFEDLLELPVDMDPLSCHLMLLSCWERQKKTGHPSLFRVICSAYGWSYIRLGFLKILNDCLGFAGPLLLNKLIRFLQEGGENFDGYIFAISLGLTSILKSFLDTQYTFHLSKLKLKLRSSIMATIFRKVIDQLPSSLS</sequence>
<name>A0AAD8HTY0_9APIA</name>
<keyword evidence="4 6" id="KW-1133">Transmembrane helix</keyword>
<evidence type="ECO:0000313" key="7">
    <source>
        <dbReference type="EMBL" id="KAK1373191.1"/>
    </source>
</evidence>
<reference evidence="7" key="2">
    <citation type="submission" date="2023-05" db="EMBL/GenBank/DDBJ databases">
        <authorList>
            <person name="Schelkunov M.I."/>
        </authorList>
    </citation>
    <scope>NUCLEOTIDE SEQUENCE</scope>
    <source>
        <strain evidence="7">Hsosn_3</strain>
        <tissue evidence="7">Leaf</tissue>
    </source>
</reference>
<evidence type="ECO:0000256" key="6">
    <source>
        <dbReference type="SAM" id="Phobius"/>
    </source>
</evidence>
<dbReference type="PANTHER" id="PTHR24223:SF330">
    <property type="entry name" value="ATP-BINDING CASSETTE SUB-FAMILY C MEMBER 10"/>
    <property type="match status" value="1"/>
</dbReference>
<dbReference type="Proteomes" id="UP001237642">
    <property type="component" value="Unassembled WGS sequence"/>
</dbReference>
<accession>A0AAD8HTY0</accession>
<dbReference type="InterPro" id="IPR050173">
    <property type="entry name" value="ABC_transporter_C-like"/>
</dbReference>
<evidence type="ECO:0000256" key="4">
    <source>
        <dbReference type="ARBA" id="ARBA00022989"/>
    </source>
</evidence>
<protein>
    <submittedName>
        <fullName evidence="7">ATP-binding cassette, subfamily C (CFTR/MRP), member 10</fullName>
    </submittedName>
</protein>
<organism evidence="7 8">
    <name type="scientific">Heracleum sosnowskyi</name>
    <dbReference type="NCBI Taxonomy" id="360622"/>
    <lineage>
        <taxon>Eukaryota</taxon>
        <taxon>Viridiplantae</taxon>
        <taxon>Streptophyta</taxon>
        <taxon>Embryophyta</taxon>
        <taxon>Tracheophyta</taxon>
        <taxon>Spermatophyta</taxon>
        <taxon>Magnoliopsida</taxon>
        <taxon>eudicotyledons</taxon>
        <taxon>Gunneridae</taxon>
        <taxon>Pentapetalae</taxon>
        <taxon>asterids</taxon>
        <taxon>campanulids</taxon>
        <taxon>Apiales</taxon>
        <taxon>Apiaceae</taxon>
        <taxon>Apioideae</taxon>
        <taxon>apioid superclade</taxon>
        <taxon>Tordylieae</taxon>
        <taxon>Tordyliinae</taxon>
        <taxon>Heracleum</taxon>
    </lineage>
</organism>
<proteinExistence type="predicted"/>
<evidence type="ECO:0000256" key="1">
    <source>
        <dbReference type="ARBA" id="ARBA00022692"/>
    </source>
</evidence>
<dbReference type="GO" id="GO:0005524">
    <property type="term" value="F:ATP binding"/>
    <property type="evidence" value="ECO:0007669"/>
    <property type="project" value="UniProtKB-KW"/>
</dbReference>
<comment type="caution">
    <text evidence="7">The sequence shown here is derived from an EMBL/GenBank/DDBJ whole genome shotgun (WGS) entry which is preliminary data.</text>
</comment>
<keyword evidence="1 6" id="KW-0812">Transmembrane</keyword>
<evidence type="ECO:0000313" key="8">
    <source>
        <dbReference type="Proteomes" id="UP001237642"/>
    </source>
</evidence>
<keyword evidence="3 7" id="KW-0067">ATP-binding</keyword>
<dbReference type="AlphaFoldDB" id="A0AAD8HTY0"/>
<keyword evidence="2" id="KW-0547">Nucleotide-binding</keyword>
<dbReference type="PANTHER" id="PTHR24223">
    <property type="entry name" value="ATP-BINDING CASSETTE SUB-FAMILY C"/>
    <property type="match status" value="1"/>
</dbReference>
<feature type="transmembrane region" description="Helical" evidence="6">
    <location>
        <begin position="6"/>
        <end position="23"/>
    </location>
</feature>
<dbReference type="GO" id="GO:0042626">
    <property type="term" value="F:ATPase-coupled transmembrane transporter activity"/>
    <property type="evidence" value="ECO:0007669"/>
    <property type="project" value="TreeGrafter"/>
</dbReference>
<dbReference type="GO" id="GO:0016020">
    <property type="term" value="C:membrane"/>
    <property type="evidence" value="ECO:0007669"/>
    <property type="project" value="InterPro"/>
</dbReference>
<reference evidence="7" key="1">
    <citation type="submission" date="2023-02" db="EMBL/GenBank/DDBJ databases">
        <title>Genome of toxic invasive species Heracleum sosnowskyi carries increased number of genes despite the absence of recent whole-genome duplications.</title>
        <authorList>
            <person name="Schelkunov M."/>
            <person name="Shtratnikova V."/>
            <person name="Makarenko M."/>
            <person name="Klepikova A."/>
            <person name="Omelchenko D."/>
            <person name="Novikova G."/>
            <person name="Obukhova E."/>
            <person name="Bogdanov V."/>
            <person name="Penin A."/>
            <person name="Logacheva M."/>
        </authorList>
    </citation>
    <scope>NUCLEOTIDE SEQUENCE</scope>
    <source>
        <strain evidence="7">Hsosn_3</strain>
        <tissue evidence="7">Leaf</tissue>
    </source>
</reference>
<dbReference type="SUPFAM" id="SSF90123">
    <property type="entry name" value="ABC transporter transmembrane region"/>
    <property type="match status" value="1"/>
</dbReference>
<evidence type="ECO:0000256" key="3">
    <source>
        <dbReference type="ARBA" id="ARBA00022840"/>
    </source>
</evidence>
<evidence type="ECO:0000256" key="5">
    <source>
        <dbReference type="ARBA" id="ARBA00023136"/>
    </source>
</evidence>
<feature type="transmembrane region" description="Helical" evidence="6">
    <location>
        <begin position="44"/>
        <end position="63"/>
    </location>
</feature>
<dbReference type="EMBL" id="JAUIZM010000007">
    <property type="protein sequence ID" value="KAK1373191.1"/>
    <property type="molecule type" value="Genomic_DNA"/>
</dbReference>
<evidence type="ECO:0000256" key="2">
    <source>
        <dbReference type="ARBA" id="ARBA00022741"/>
    </source>
</evidence>
<dbReference type="InterPro" id="IPR036640">
    <property type="entry name" value="ABC1_TM_sf"/>
</dbReference>
<dbReference type="Gene3D" id="1.20.1560.10">
    <property type="entry name" value="ABC transporter type 1, transmembrane domain"/>
    <property type="match status" value="1"/>
</dbReference>
<keyword evidence="5 6" id="KW-0472">Membrane</keyword>